<accession>A0AA37RY00</accession>
<name>A0AA37RY00_9GAMM</name>
<dbReference type="Proteomes" id="UP001161422">
    <property type="component" value="Unassembled WGS sequence"/>
</dbReference>
<dbReference type="RefSeq" id="WP_095504013.1">
    <property type="nucleotide sequence ID" value="NZ_BSNC01000005.1"/>
</dbReference>
<proteinExistence type="predicted"/>
<dbReference type="InterPro" id="IPR036938">
    <property type="entry name" value="PAP2/HPO_sf"/>
</dbReference>
<gene>
    <name evidence="3" type="ORF">GCM10007895_19980</name>
</gene>
<keyword evidence="4" id="KW-1185">Reference proteome</keyword>
<comment type="caution">
    <text evidence="3">The sequence shown here is derived from an EMBL/GenBank/DDBJ whole genome shotgun (WGS) entry which is preliminary data.</text>
</comment>
<feature type="signal peptide" evidence="1">
    <location>
        <begin position="1"/>
        <end position="23"/>
    </location>
</feature>
<evidence type="ECO:0000313" key="3">
    <source>
        <dbReference type="EMBL" id="GLP96692.1"/>
    </source>
</evidence>
<feature type="domain" description="Phosphatidic acid phosphatase type 2/haloperoxidase" evidence="2">
    <location>
        <begin position="67"/>
        <end position="161"/>
    </location>
</feature>
<dbReference type="SMART" id="SM00014">
    <property type="entry name" value="acidPPc"/>
    <property type="match status" value="1"/>
</dbReference>
<keyword evidence="1" id="KW-0732">Signal</keyword>
<organism evidence="3 4">
    <name type="scientific">Paraferrimonas sedimenticola</name>
    <dbReference type="NCBI Taxonomy" id="375674"/>
    <lineage>
        <taxon>Bacteria</taxon>
        <taxon>Pseudomonadati</taxon>
        <taxon>Pseudomonadota</taxon>
        <taxon>Gammaproteobacteria</taxon>
        <taxon>Alteromonadales</taxon>
        <taxon>Ferrimonadaceae</taxon>
        <taxon>Paraferrimonas</taxon>
    </lineage>
</organism>
<reference evidence="3" key="1">
    <citation type="journal article" date="2014" name="Int. J. Syst. Evol. Microbiol.">
        <title>Complete genome sequence of Corynebacterium casei LMG S-19264T (=DSM 44701T), isolated from a smear-ripened cheese.</title>
        <authorList>
            <consortium name="US DOE Joint Genome Institute (JGI-PGF)"/>
            <person name="Walter F."/>
            <person name="Albersmeier A."/>
            <person name="Kalinowski J."/>
            <person name="Ruckert C."/>
        </authorList>
    </citation>
    <scope>NUCLEOTIDE SEQUENCE</scope>
    <source>
        <strain evidence="3">NBRC 101628</strain>
    </source>
</reference>
<evidence type="ECO:0000313" key="4">
    <source>
        <dbReference type="Proteomes" id="UP001161422"/>
    </source>
</evidence>
<sequence length="431" mass="47647">MKASVTLVSAAVVAALFTSPVDAKSELIQGERNNLVKAGDWLQILLPGTAIVGSWAWGDTEGAWMATKTVAATAAATHTFKAGFKKLRPDASANNSFPSGHTSAAFSGAAYLHHRYGNTVGVVAYTGAALTGYSRLVANKHFVDDVVVGASFGVLSSLYFTEPYESDLVIQPTPTKDGMAMNFSYVPGLALASASTSQATSKPKDYRWRFQLSFGSAKPNYNVFATGDDGPIDSRELNLNEDPDTFSALNFAYAINKYSDVHVTFVPYNRVDDSVLLRDVKFNGQMYSAGERTVFSSHLWQLDTDYQLRLLPDTNFIVRARAGLTFQHQRLAMDIYDGGRLSEVVQNRIMPAVGGTLGYRITPQISLAAEGRYARWQNNRHHYLGGRFRYDFNQQWYAGVEAGRYKHRYDETNLYNEVSYDSIGLKVGYHF</sequence>
<protein>
    <recommendedName>
        <fullName evidence="2">Phosphatidic acid phosphatase type 2/haloperoxidase domain-containing protein</fullName>
    </recommendedName>
</protein>
<dbReference type="Gene3D" id="1.20.144.10">
    <property type="entry name" value="Phosphatidic acid phosphatase type 2/haloperoxidase"/>
    <property type="match status" value="1"/>
</dbReference>
<dbReference type="SUPFAM" id="SSF48317">
    <property type="entry name" value="Acid phosphatase/Vanadium-dependent haloperoxidase"/>
    <property type="match status" value="1"/>
</dbReference>
<dbReference type="InterPro" id="IPR011250">
    <property type="entry name" value="OMP/PagP_B-barrel"/>
</dbReference>
<reference evidence="3" key="2">
    <citation type="submission" date="2023-01" db="EMBL/GenBank/DDBJ databases">
        <title>Draft genome sequence of Paraferrimonas sedimenticola strain NBRC 101628.</title>
        <authorList>
            <person name="Sun Q."/>
            <person name="Mori K."/>
        </authorList>
    </citation>
    <scope>NUCLEOTIDE SEQUENCE</scope>
    <source>
        <strain evidence="3">NBRC 101628</strain>
    </source>
</reference>
<evidence type="ECO:0000259" key="2">
    <source>
        <dbReference type="SMART" id="SM00014"/>
    </source>
</evidence>
<dbReference type="CDD" id="cd03394">
    <property type="entry name" value="PAP2_like_5"/>
    <property type="match status" value="1"/>
</dbReference>
<dbReference type="EMBL" id="BSNC01000005">
    <property type="protein sequence ID" value="GLP96692.1"/>
    <property type="molecule type" value="Genomic_DNA"/>
</dbReference>
<dbReference type="SUPFAM" id="SSF56925">
    <property type="entry name" value="OMPA-like"/>
    <property type="match status" value="1"/>
</dbReference>
<dbReference type="AlphaFoldDB" id="A0AA37RY00"/>
<feature type="chain" id="PRO_5041375270" description="Phosphatidic acid phosphatase type 2/haloperoxidase domain-containing protein" evidence="1">
    <location>
        <begin position="24"/>
        <end position="431"/>
    </location>
</feature>
<dbReference type="InterPro" id="IPR000326">
    <property type="entry name" value="PAP2/HPO"/>
</dbReference>
<evidence type="ECO:0000256" key="1">
    <source>
        <dbReference type="SAM" id="SignalP"/>
    </source>
</evidence>
<dbReference type="Pfam" id="PF01569">
    <property type="entry name" value="PAP2"/>
    <property type="match status" value="1"/>
</dbReference>